<sequence length="190" mass="21084">MRRGLPKHFIRKLESRLRHTETLLRSVLSYVSDEQLESSLRGVTPLVTPESSQDKENADPDVWQLYPLTTLEDVRAWQSRTAVPELPGPPSAHGPEEDAPVEDDSLPSQCGGMSGQSNQSPCPIRAVTAAPDTREGTFQVDHHPTNAHPTSDEVGRSDSHAPHDSRVRTDEPSLVTSTFLPADFQKEFLW</sequence>
<feature type="region of interest" description="Disordered" evidence="1">
    <location>
        <begin position="38"/>
        <end position="61"/>
    </location>
</feature>
<name>A0AAD9SN88_PHOAM</name>
<evidence type="ECO:0000256" key="1">
    <source>
        <dbReference type="SAM" id="MobiDB-lite"/>
    </source>
</evidence>
<feature type="compositionally biased region" description="Basic and acidic residues" evidence="1">
    <location>
        <begin position="132"/>
        <end position="171"/>
    </location>
</feature>
<evidence type="ECO:0000313" key="2">
    <source>
        <dbReference type="EMBL" id="KAK2611566.1"/>
    </source>
</evidence>
<evidence type="ECO:0000313" key="3">
    <source>
        <dbReference type="Proteomes" id="UP001265746"/>
    </source>
</evidence>
<accession>A0AAD9SN88</accession>
<protein>
    <submittedName>
        <fullName evidence="2">Uncharacterized protein</fullName>
    </submittedName>
</protein>
<gene>
    <name evidence="2" type="ORF">N8I77_004899</name>
</gene>
<proteinExistence type="predicted"/>
<organism evidence="2 3">
    <name type="scientific">Phomopsis amygdali</name>
    <name type="common">Fusicoccum amygdali</name>
    <dbReference type="NCBI Taxonomy" id="1214568"/>
    <lineage>
        <taxon>Eukaryota</taxon>
        <taxon>Fungi</taxon>
        <taxon>Dikarya</taxon>
        <taxon>Ascomycota</taxon>
        <taxon>Pezizomycotina</taxon>
        <taxon>Sordariomycetes</taxon>
        <taxon>Sordariomycetidae</taxon>
        <taxon>Diaporthales</taxon>
        <taxon>Diaporthaceae</taxon>
        <taxon>Diaporthe</taxon>
    </lineage>
</organism>
<dbReference type="EMBL" id="JAUJFL010000002">
    <property type="protein sequence ID" value="KAK2611566.1"/>
    <property type="molecule type" value="Genomic_DNA"/>
</dbReference>
<dbReference type="AlphaFoldDB" id="A0AAD9SN88"/>
<keyword evidence="3" id="KW-1185">Reference proteome</keyword>
<feature type="region of interest" description="Disordered" evidence="1">
    <location>
        <begin position="82"/>
        <end position="174"/>
    </location>
</feature>
<dbReference type="Proteomes" id="UP001265746">
    <property type="component" value="Unassembled WGS sequence"/>
</dbReference>
<reference evidence="2" key="1">
    <citation type="submission" date="2023-06" db="EMBL/GenBank/DDBJ databases">
        <authorList>
            <person name="Noh H."/>
        </authorList>
    </citation>
    <scope>NUCLEOTIDE SEQUENCE</scope>
    <source>
        <strain evidence="2">DUCC20226</strain>
    </source>
</reference>
<comment type="caution">
    <text evidence="2">The sequence shown here is derived from an EMBL/GenBank/DDBJ whole genome shotgun (WGS) entry which is preliminary data.</text>
</comment>